<feature type="transmembrane region" description="Helical" evidence="1">
    <location>
        <begin position="110"/>
        <end position="132"/>
    </location>
</feature>
<evidence type="ECO:0000313" key="3">
    <source>
        <dbReference type="Proteomes" id="UP000295757"/>
    </source>
</evidence>
<proteinExistence type="predicted"/>
<sequence>MDSIFWKLLIFFLVFGITFRYILSFLKWKTTNGNLFNFLFETTYIRQIEINPQKYHSNFVKGFYYLKDEYLKIKSKRIMILVFYIIIFLIFAVGYIAISALTLEDTNANSISYSAFLGSIIFFVILLLRYFINIDSMILAHRNVNKAIKKQENLILEKGFDDNVEVFDKKYINNGFQPINYIVPFQISFKYLIYIFNVKKLKKRFKDEQKCYYIYFFFIANMHLNKSNVYDRYYRGLYQDLANFFNK</sequence>
<dbReference type="EMBL" id="SOCN01000001">
    <property type="protein sequence ID" value="TDV24201.1"/>
    <property type="molecule type" value="Genomic_DNA"/>
</dbReference>
<evidence type="ECO:0000256" key="1">
    <source>
        <dbReference type="SAM" id="Phobius"/>
    </source>
</evidence>
<reference evidence="2 3" key="1">
    <citation type="submission" date="2019-03" db="EMBL/GenBank/DDBJ databases">
        <title>Genomic Encyclopedia of Archaeal and Bacterial Type Strains, Phase II (KMG-II): from individual species to whole genera.</title>
        <authorList>
            <person name="Goeker M."/>
        </authorList>
    </citation>
    <scope>NUCLEOTIDE SEQUENCE [LARGE SCALE GENOMIC DNA]</scope>
    <source>
        <strain evidence="2 3">ATCC 35214</strain>
    </source>
</reference>
<keyword evidence="1" id="KW-0812">Transmembrane</keyword>
<gene>
    <name evidence="2" type="ORF">BCF59_0151</name>
</gene>
<name>A0A4R7UE45_9BACT</name>
<keyword evidence="1" id="KW-1133">Transmembrane helix</keyword>
<evidence type="ECO:0000313" key="2">
    <source>
        <dbReference type="EMBL" id="TDV24201.1"/>
    </source>
</evidence>
<accession>A0A4R7UE45</accession>
<comment type="caution">
    <text evidence="2">The sequence shown here is derived from an EMBL/GenBank/DDBJ whole genome shotgun (WGS) entry which is preliminary data.</text>
</comment>
<protein>
    <submittedName>
        <fullName evidence="2">Uncharacterized protein</fullName>
    </submittedName>
</protein>
<dbReference type="RefSeq" id="WP_134110263.1">
    <property type="nucleotide sequence ID" value="NZ_SOCN01000001.1"/>
</dbReference>
<keyword evidence="1" id="KW-0472">Membrane</keyword>
<feature type="transmembrane region" description="Helical" evidence="1">
    <location>
        <begin position="78"/>
        <end position="98"/>
    </location>
</feature>
<organism evidence="2 3">
    <name type="scientific">Mycoplasmopsis mustelae</name>
    <dbReference type="NCBI Taxonomy" id="171289"/>
    <lineage>
        <taxon>Bacteria</taxon>
        <taxon>Bacillati</taxon>
        <taxon>Mycoplasmatota</taxon>
        <taxon>Mycoplasmoidales</taxon>
        <taxon>Metamycoplasmataceae</taxon>
        <taxon>Mycoplasmopsis</taxon>
    </lineage>
</organism>
<dbReference type="AlphaFoldDB" id="A0A4R7UE45"/>
<feature type="transmembrane region" description="Helical" evidence="1">
    <location>
        <begin position="6"/>
        <end position="23"/>
    </location>
</feature>
<dbReference type="Proteomes" id="UP000295757">
    <property type="component" value="Unassembled WGS sequence"/>
</dbReference>
<keyword evidence="3" id="KW-1185">Reference proteome</keyword>